<proteinExistence type="predicted"/>
<dbReference type="EMBL" id="BSOH01000020">
    <property type="protein sequence ID" value="GLR18427.1"/>
    <property type="molecule type" value="Genomic_DNA"/>
</dbReference>
<dbReference type="AlphaFoldDB" id="A0AA37SR70"/>
<keyword evidence="2" id="KW-1185">Reference proteome</keyword>
<reference evidence="1" key="2">
    <citation type="submission" date="2023-01" db="EMBL/GenBank/DDBJ databases">
        <title>Draft genome sequence of Portibacter lacus strain NBRC 108769.</title>
        <authorList>
            <person name="Sun Q."/>
            <person name="Mori K."/>
        </authorList>
    </citation>
    <scope>NUCLEOTIDE SEQUENCE</scope>
    <source>
        <strain evidence="1">NBRC 108769</strain>
    </source>
</reference>
<comment type="caution">
    <text evidence="1">The sequence shown here is derived from an EMBL/GenBank/DDBJ whole genome shotgun (WGS) entry which is preliminary data.</text>
</comment>
<organism evidence="1 2">
    <name type="scientific">Portibacter lacus</name>
    <dbReference type="NCBI Taxonomy" id="1099794"/>
    <lineage>
        <taxon>Bacteria</taxon>
        <taxon>Pseudomonadati</taxon>
        <taxon>Bacteroidota</taxon>
        <taxon>Saprospiria</taxon>
        <taxon>Saprospirales</taxon>
        <taxon>Haliscomenobacteraceae</taxon>
        <taxon>Portibacter</taxon>
    </lineage>
</organism>
<name>A0AA37SR70_9BACT</name>
<evidence type="ECO:0000313" key="2">
    <source>
        <dbReference type="Proteomes" id="UP001156666"/>
    </source>
</evidence>
<gene>
    <name evidence="1" type="ORF">GCM10007940_30430</name>
</gene>
<reference evidence="1" key="1">
    <citation type="journal article" date="2014" name="Int. J. Syst. Evol. Microbiol.">
        <title>Complete genome sequence of Corynebacterium casei LMG S-19264T (=DSM 44701T), isolated from a smear-ripened cheese.</title>
        <authorList>
            <consortium name="US DOE Joint Genome Institute (JGI-PGF)"/>
            <person name="Walter F."/>
            <person name="Albersmeier A."/>
            <person name="Kalinowski J."/>
            <person name="Ruckert C."/>
        </authorList>
    </citation>
    <scope>NUCLEOTIDE SEQUENCE</scope>
    <source>
        <strain evidence="1">NBRC 108769</strain>
    </source>
</reference>
<dbReference type="Proteomes" id="UP001156666">
    <property type="component" value="Unassembled WGS sequence"/>
</dbReference>
<accession>A0AA37SR70</accession>
<protein>
    <submittedName>
        <fullName evidence="1">Uncharacterized protein</fullName>
    </submittedName>
</protein>
<evidence type="ECO:0000313" key="1">
    <source>
        <dbReference type="EMBL" id="GLR18427.1"/>
    </source>
</evidence>
<sequence>MIDFGKTDVIARSANIRKTLTSGEALRSGNHMMVSHRVEAIKCGFGWEDLVF</sequence>